<name>B1I691_DESAP</name>
<dbReference type="STRING" id="477974.Daud_2049"/>
<evidence type="ECO:0000313" key="2">
    <source>
        <dbReference type="EMBL" id="ACA60539.1"/>
    </source>
</evidence>
<dbReference type="NCBIfam" id="TIGR02876">
    <property type="entry name" value="spore_yqfD"/>
    <property type="match status" value="1"/>
</dbReference>
<dbReference type="Proteomes" id="UP000008544">
    <property type="component" value="Chromosome"/>
</dbReference>
<keyword evidence="3" id="KW-1185">Reference proteome</keyword>
<feature type="transmembrane region" description="Helical" evidence="1">
    <location>
        <begin position="6"/>
        <end position="23"/>
    </location>
</feature>
<protein>
    <submittedName>
        <fullName evidence="2">Putative stage IV sporulation YqfD</fullName>
    </submittedName>
</protein>
<reference evidence="2 3" key="2">
    <citation type="journal article" date="2008" name="Science">
        <title>Environmental genomics reveals a single-species ecosystem deep within Earth.</title>
        <authorList>
            <person name="Chivian D."/>
            <person name="Brodie E.L."/>
            <person name="Alm E.J."/>
            <person name="Culley D.E."/>
            <person name="Dehal P.S."/>
            <person name="Desantis T.Z."/>
            <person name="Gihring T.M."/>
            <person name="Lapidus A."/>
            <person name="Lin L.H."/>
            <person name="Lowry S.R."/>
            <person name="Moser D.P."/>
            <person name="Richardson P.M."/>
            <person name="Southam G."/>
            <person name="Wanger G."/>
            <person name="Pratt L.M."/>
            <person name="Andersen G.L."/>
            <person name="Hazen T.C."/>
            <person name="Brockman F.J."/>
            <person name="Arkin A.P."/>
            <person name="Onstott T.C."/>
        </authorList>
    </citation>
    <scope>NUCLEOTIDE SEQUENCE [LARGE SCALE GENOMIC DNA]</scope>
    <source>
        <strain evidence="2 3">MP104C</strain>
    </source>
</reference>
<evidence type="ECO:0000256" key="1">
    <source>
        <dbReference type="SAM" id="Phobius"/>
    </source>
</evidence>
<accession>B1I691</accession>
<evidence type="ECO:0000313" key="3">
    <source>
        <dbReference type="Proteomes" id="UP000008544"/>
    </source>
</evidence>
<dbReference type="PIRSF" id="PIRSF029895">
    <property type="entry name" value="SpoIV"/>
    <property type="match status" value="1"/>
</dbReference>
<dbReference type="AlphaFoldDB" id="B1I691"/>
<keyword evidence="1" id="KW-1133">Transmembrane helix</keyword>
<gene>
    <name evidence="2" type="ordered locus">Daud_2049</name>
</gene>
<organism evidence="2 3">
    <name type="scientific">Desulforudis audaxviator (strain MP104C)</name>
    <dbReference type="NCBI Taxonomy" id="477974"/>
    <lineage>
        <taxon>Bacteria</taxon>
        <taxon>Bacillati</taxon>
        <taxon>Bacillota</taxon>
        <taxon>Clostridia</taxon>
        <taxon>Thermoanaerobacterales</taxon>
        <taxon>Candidatus Desulforudaceae</taxon>
        <taxon>Candidatus Desulforudis</taxon>
    </lineage>
</organism>
<dbReference type="RefSeq" id="WP_012303114.1">
    <property type="nucleotide sequence ID" value="NC_010424.1"/>
</dbReference>
<reference evidence="3" key="1">
    <citation type="submission" date="2007-10" db="EMBL/GenBank/DDBJ databases">
        <title>Complete sequence of chromosome of Desulforudis audaxviator MP104C.</title>
        <authorList>
            <person name="Copeland A."/>
            <person name="Lucas S."/>
            <person name="Lapidus A."/>
            <person name="Barry K."/>
            <person name="Glavina del Rio T."/>
            <person name="Dalin E."/>
            <person name="Tice H."/>
            <person name="Bruce D."/>
            <person name="Pitluck S."/>
            <person name="Lowry S.R."/>
            <person name="Larimer F."/>
            <person name="Land M.L."/>
            <person name="Hauser L."/>
            <person name="Kyrpides N."/>
            <person name="Ivanova N.N."/>
            <person name="Richardson P."/>
        </authorList>
    </citation>
    <scope>NUCLEOTIDE SEQUENCE [LARGE SCALE GENOMIC DNA]</scope>
    <source>
        <strain evidence="3">MP104C</strain>
    </source>
</reference>
<dbReference type="HOGENOM" id="CLU_050521_1_0_9"/>
<proteinExistence type="predicted"/>
<sequence>MFVLKILAYLFGYVTMVVNGRTLERFINLATRRGIYFWDIRRLDEDRILIKARLSGVKPLRHIARDTGSRFRIERRFGLPFFLGRARRRKTLALGVVFFLTALYVLSSFVWFVEVEGNVKVGEHEILQAAREAGFYRGAPKWRFEVFAVEEKIKERLPAVAWVGLEIRGTRALITVAEKKFLPPDHDGPSDILAAKAGLVRDVLVLSGQAVVREGDTVFPGQLLISGEIWPPEALDPQGAILNVEPRLVRARGIVNARVWYEAYGESALVEHAQRPTGREERRVAVRLMGRQVVVSGPRKDPFPSFEASETVWTGPGWRNYTLPVEVITTVFRETRLHLVRHRREEALRLATEQAREILKERVPPEAEVLQQRVDLVDTGTAEELIRVRIIVETLEDIGVEKPRS</sequence>
<dbReference type="InterPro" id="IPR010690">
    <property type="entry name" value="YqfD"/>
</dbReference>
<dbReference type="KEGG" id="dau:Daud_2049"/>
<dbReference type="eggNOG" id="COG0561">
    <property type="taxonomic scope" value="Bacteria"/>
</dbReference>
<feature type="transmembrane region" description="Helical" evidence="1">
    <location>
        <begin position="92"/>
        <end position="113"/>
    </location>
</feature>
<dbReference type="Pfam" id="PF06898">
    <property type="entry name" value="YqfD"/>
    <property type="match status" value="1"/>
</dbReference>
<dbReference type="EMBL" id="CP000860">
    <property type="protein sequence ID" value="ACA60539.1"/>
    <property type="molecule type" value="Genomic_DNA"/>
</dbReference>
<keyword evidence="1" id="KW-0472">Membrane</keyword>
<keyword evidence="1" id="KW-0812">Transmembrane</keyword>